<dbReference type="InterPro" id="IPR027417">
    <property type="entry name" value="P-loop_NTPase"/>
</dbReference>
<evidence type="ECO:0000313" key="1">
    <source>
        <dbReference type="EMBL" id="MCA9380629.1"/>
    </source>
</evidence>
<dbReference type="AlphaFoldDB" id="A0A955L0V9"/>
<organism evidence="1 2">
    <name type="scientific">Candidatus Dojkabacteria bacterium</name>
    <dbReference type="NCBI Taxonomy" id="2099670"/>
    <lineage>
        <taxon>Bacteria</taxon>
        <taxon>Candidatus Dojkabacteria</taxon>
    </lineage>
</organism>
<gene>
    <name evidence="1" type="ORF">KC675_05630</name>
</gene>
<comment type="caution">
    <text evidence="1">The sequence shown here is derived from an EMBL/GenBank/DDBJ whole genome shotgun (WGS) entry which is preliminary data.</text>
</comment>
<name>A0A955L0V9_9BACT</name>
<proteinExistence type="predicted"/>
<sequence length="296" mass="33609">MTEQEIVPTPSSRFRVYTVEELRTLHNSGVLVDGVFVSKIYSPDLDLFQETEEVDNPENGIKIYRDDEKKQLLSFLDGNRVVFLIGPSRSYKTEAVLSGSNELPFPRGDTLAGIPDTVYIDLKTIHDYYNFQVEVESSGVSQPSAILIDEYDLEHQSILIEFMQNYPDIKIVITIGGIQSNQYKIENFLLPLQNELNIEIPYVEMGLKPLNDLQALEMINFYKNRNMLASSLDGQEVLSFIQEHGLILVPFSVRITANILSREDLSEEDKIKECLKQLKGSYCGSLVSVDEVLETN</sequence>
<accession>A0A955L0V9</accession>
<reference evidence="1" key="2">
    <citation type="journal article" date="2021" name="Microbiome">
        <title>Successional dynamics and alternative stable states in a saline activated sludge microbial community over 9 years.</title>
        <authorList>
            <person name="Wang Y."/>
            <person name="Ye J."/>
            <person name="Ju F."/>
            <person name="Liu L."/>
            <person name="Boyd J.A."/>
            <person name="Deng Y."/>
            <person name="Parks D.H."/>
            <person name="Jiang X."/>
            <person name="Yin X."/>
            <person name="Woodcroft B.J."/>
            <person name="Tyson G.W."/>
            <person name="Hugenholtz P."/>
            <person name="Polz M.F."/>
            <person name="Zhang T."/>
        </authorList>
    </citation>
    <scope>NUCLEOTIDE SEQUENCE</scope>
    <source>
        <strain evidence="1">HKST-UBA15</strain>
    </source>
</reference>
<protein>
    <submittedName>
        <fullName evidence="1">Uncharacterized protein</fullName>
    </submittedName>
</protein>
<reference evidence="1" key="1">
    <citation type="submission" date="2020-04" db="EMBL/GenBank/DDBJ databases">
        <authorList>
            <person name="Zhang T."/>
        </authorList>
    </citation>
    <scope>NUCLEOTIDE SEQUENCE</scope>
    <source>
        <strain evidence="1">HKST-UBA15</strain>
    </source>
</reference>
<dbReference type="SUPFAM" id="SSF52540">
    <property type="entry name" value="P-loop containing nucleoside triphosphate hydrolases"/>
    <property type="match status" value="1"/>
</dbReference>
<dbReference type="Proteomes" id="UP000745577">
    <property type="component" value="Unassembled WGS sequence"/>
</dbReference>
<dbReference type="EMBL" id="JAGQLL010000108">
    <property type="protein sequence ID" value="MCA9380629.1"/>
    <property type="molecule type" value="Genomic_DNA"/>
</dbReference>
<evidence type="ECO:0000313" key="2">
    <source>
        <dbReference type="Proteomes" id="UP000745577"/>
    </source>
</evidence>